<feature type="non-terminal residue" evidence="1">
    <location>
        <position position="1"/>
    </location>
</feature>
<reference evidence="2" key="1">
    <citation type="journal article" date="2015" name="PLoS Genet.">
        <title>The dynamic genome and transcriptome of the human fungal pathogen Blastomyces and close relative Emmonsia.</title>
        <authorList>
            <person name="Munoz J.F."/>
            <person name="Gauthier G.M."/>
            <person name="Desjardins C.A."/>
            <person name="Gallo J.E."/>
            <person name="Holder J."/>
            <person name="Sullivan T.D."/>
            <person name="Marty A.J."/>
            <person name="Carmen J.C."/>
            <person name="Chen Z."/>
            <person name="Ding L."/>
            <person name="Gujja S."/>
            <person name="Magrini V."/>
            <person name="Misas E."/>
            <person name="Mitreva M."/>
            <person name="Priest M."/>
            <person name="Saif S."/>
            <person name="Whiston E.A."/>
            <person name="Young S."/>
            <person name="Zeng Q."/>
            <person name="Goldman W.E."/>
            <person name="Mardis E.R."/>
            <person name="Taylor J.W."/>
            <person name="McEwen J.G."/>
            <person name="Clay O.K."/>
            <person name="Klein B.S."/>
            <person name="Cuomo C.A."/>
        </authorList>
    </citation>
    <scope>NUCLEOTIDE SEQUENCE [LARGE SCALE GENOMIC DNA]</scope>
    <source>
        <strain evidence="2">SLH14081</strain>
    </source>
</reference>
<organism evidence="1 2">
    <name type="scientific">Blastomyces gilchristii (strain SLH14081)</name>
    <name type="common">Blastomyces dermatitidis</name>
    <dbReference type="NCBI Taxonomy" id="559298"/>
    <lineage>
        <taxon>Eukaryota</taxon>
        <taxon>Fungi</taxon>
        <taxon>Dikarya</taxon>
        <taxon>Ascomycota</taxon>
        <taxon>Pezizomycotina</taxon>
        <taxon>Eurotiomycetes</taxon>
        <taxon>Eurotiomycetidae</taxon>
        <taxon>Onygenales</taxon>
        <taxon>Ajellomycetaceae</taxon>
        <taxon>Blastomyces</taxon>
    </lineage>
</organism>
<evidence type="ECO:0000313" key="1">
    <source>
        <dbReference type="EMBL" id="OAT05079.1"/>
    </source>
</evidence>
<dbReference type="KEGG" id="bgh:BDBG_16404"/>
<dbReference type="GeneID" id="42528537"/>
<dbReference type="AlphaFoldDB" id="A0A179UCR8"/>
<dbReference type="EMBL" id="GG657449">
    <property type="protein sequence ID" value="OAT05079.1"/>
    <property type="molecule type" value="Genomic_DNA"/>
</dbReference>
<sequence>HFTSCSKNKNKNKNETGSVPVYNIIKQVFHTIERVYSADQTDKDTWVLNSEFSAHTISYKNLVLIVLQKINIILKVTDRLTALTTAIEKINISVEE</sequence>
<feature type="non-terminal residue" evidence="1">
    <location>
        <position position="96"/>
    </location>
</feature>
<name>A0A179UCR8_BLAGS</name>
<keyword evidence="2" id="KW-1185">Reference proteome</keyword>
<gene>
    <name evidence="1" type="ORF">BDBG_16404</name>
</gene>
<dbReference type="RefSeq" id="XP_031576530.1">
    <property type="nucleotide sequence ID" value="XM_031724364.1"/>
</dbReference>
<evidence type="ECO:0000313" key="2">
    <source>
        <dbReference type="Proteomes" id="UP000002038"/>
    </source>
</evidence>
<dbReference type="VEuPathDB" id="FungiDB:BDBG_16404"/>
<proteinExistence type="predicted"/>
<protein>
    <submittedName>
        <fullName evidence="1">Uncharacterized protein</fullName>
    </submittedName>
</protein>
<dbReference type="Proteomes" id="UP000002038">
    <property type="component" value="Unassembled WGS sequence"/>
</dbReference>
<accession>A0A179UCR8</accession>